<gene>
    <name evidence="2" type="ORF">HNQ61_001365</name>
</gene>
<dbReference type="EMBL" id="JACHIA010000003">
    <property type="protein sequence ID" value="MBB6069748.1"/>
    <property type="molecule type" value="Genomic_DNA"/>
</dbReference>
<organism evidence="2 3">
    <name type="scientific">Longimicrobium terrae</name>
    <dbReference type="NCBI Taxonomy" id="1639882"/>
    <lineage>
        <taxon>Bacteria</taxon>
        <taxon>Pseudomonadati</taxon>
        <taxon>Gemmatimonadota</taxon>
        <taxon>Longimicrobiia</taxon>
        <taxon>Longimicrobiales</taxon>
        <taxon>Longimicrobiaceae</taxon>
        <taxon>Longimicrobium</taxon>
    </lineage>
</organism>
<dbReference type="RefSeq" id="WP_170036120.1">
    <property type="nucleotide sequence ID" value="NZ_JABDTL010000002.1"/>
</dbReference>
<reference evidence="2 3" key="1">
    <citation type="submission" date="2020-08" db="EMBL/GenBank/DDBJ databases">
        <title>Genomic Encyclopedia of Type Strains, Phase IV (KMG-IV): sequencing the most valuable type-strain genomes for metagenomic binning, comparative biology and taxonomic classification.</title>
        <authorList>
            <person name="Goeker M."/>
        </authorList>
    </citation>
    <scope>NUCLEOTIDE SEQUENCE [LARGE SCALE GENOMIC DNA]</scope>
    <source>
        <strain evidence="2 3">DSM 29007</strain>
    </source>
</reference>
<dbReference type="Gene3D" id="2.120.10.30">
    <property type="entry name" value="TolB, C-terminal domain"/>
    <property type="match status" value="1"/>
</dbReference>
<dbReference type="Proteomes" id="UP000582837">
    <property type="component" value="Unassembled WGS sequence"/>
</dbReference>
<dbReference type="Pfam" id="PF17170">
    <property type="entry name" value="DUF5128"/>
    <property type="match status" value="1"/>
</dbReference>
<comment type="caution">
    <text evidence="2">The sequence shown here is derived from an EMBL/GenBank/DDBJ whole genome shotgun (WGS) entry which is preliminary data.</text>
</comment>
<keyword evidence="1" id="KW-0732">Signal</keyword>
<evidence type="ECO:0000313" key="3">
    <source>
        <dbReference type="Proteomes" id="UP000582837"/>
    </source>
</evidence>
<evidence type="ECO:0000313" key="2">
    <source>
        <dbReference type="EMBL" id="MBB6069748.1"/>
    </source>
</evidence>
<evidence type="ECO:0000256" key="1">
    <source>
        <dbReference type="SAM" id="SignalP"/>
    </source>
</evidence>
<dbReference type="AlphaFoldDB" id="A0A841GVJ1"/>
<protein>
    <recommendedName>
        <fullName evidence="4">6-bladed beta-propeller</fullName>
    </recommendedName>
</protein>
<keyword evidence="3" id="KW-1185">Reference proteome</keyword>
<sequence>MLRLSCCWPLLLLLAAACGTAESVHDPSRFPEAGSRRGRAIALREVATSPSDAAFTAIDALDVDSRGAIYVPDMYQTRITVLDATGKVLRAFGRRGSGPGEFRSIRGVQVLAGDSLLAYDPTLGRITVFAPGSDQAAYSVSLAGKLPGPMPFEVRRTADNSALVALFRPQFQFVAGADFSARKDLVRLLALDGAPQRDLLEFPSRSFLVAENSVMPHPFGHEGFALLDSGNHLHFIWSDSLGVARYDLEGRRIGGFSLPYTAPPLTPDDHRDALAAIPEQVRARFTPVLRDSLPSRWPAVRGAVMDDRDRIWVALGASARQPSEWAAFSVDGAYLGSMLVPAGSEVRRIRADGRVYASRNDEDDVPHVVIYQMARPLR</sequence>
<feature type="chain" id="PRO_5032960734" description="6-bladed beta-propeller" evidence="1">
    <location>
        <begin position="22"/>
        <end position="378"/>
    </location>
</feature>
<dbReference type="PROSITE" id="PS51257">
    <property type="entry name" value="PROKAR_LIPOPROTEIN"/>
    <property type="match status" value="1"/>
</dbReference>
<proteinExistence type="predicted"/>
<dbReference type="InterPro" id="IPR011042">
    <property type="entry name" value="6-blade_b-propeller_TolB-like"/>
</dbReference>
<feature type="signal peptide" evidence="1">
    <location>
        <begin position="1"/>
        <end position="21"/>
    </location>
</feature>
<accession>A0A841GVJ1</accession>
<evidence type="ECO:0008006" key="4">
    <source>
        <dbReference type="Google" id="ProtNLM"/>
    </source>
</evidence>
<name>A0A841GVJ1_9BACT</name>
<dbReference type="SUPFAM" id="SSF101898">
    <property type="entry name" value="NHL repeat"/>
    <property type="match status" value="1"/>
</dbReference>